<dbReference type="GO" id="GO:0071111">
    <property type="term" value="F:cyclic-guanylate-specific phosphodiesterase activity"/>
    <property type="evidence" value="ECO:0007669"/>
    <property type="project" value="InterPro"/>
</dbReference>
<dbReference type="InterPro" id="IPR001633">
    <property type="entry name" value="EAL_dom"/>
</dbReference>
<dbReference type="NCBIfam" id="TIGR00254">
    <property type="entry name" value="GGDEF"/>
    <property type="match status" value="1"/>
</dbReference>
<dbReference type="CDD" id="cd01948">
    <property type="entry name" value="EAL"/>
    <property type="match status" value="1"/>
</dbReference>
<dbReference type="Pfam" id="PF00563">
    <property type="entry name" value="EAL"/>
    <property type="match status" value="1"/>
</dbReference>
<keyword evidence="4" id="KW-0411">Iron-sulfur</keyword>
<sequence>MGGYNSGIIFTNDKCIGCNRCISNCSLMGANVSIIKNGKAHMEIDSRKCNDCGRCINICVHHARDFRDDADAFFADLKKGQKISVILDPTFYAIYGKKAPCIVGCLRKLGVEKIYDGAYGRELCAYLTVKYLKEAKNLPVDQRAFISNACPAMIAVVQKYHPFLLKKMIPVQPSPVCGAIYAHKYLGDDNKIAYLSACVANKTEAESENTNGVISYNLTFAHVMDHLKEYQNEKFTEGCEPDLKGSGFGSLVSIGGQFSNIISYFFSHTETVLSLQGFSKDNIDSLYMSLDDKFKENQPLFAEITACKNGCSGGPGIDRTNYNSGDVYSNAIELRKDAYAAFSEIDNPEKFWKHVSSQFKYIRPEDFKREYTDSSRQQFKIPKSALEEIFTDMLKDTVQKQNINCGSCGYNSCKDMVRAIAYGYSRKENCIQYMQELLIKRYYTDAETGLMSRAAFLQAGNKLFADNPKKTFIVAVGDVNKLKVINDLYGFAAGNDALKQIAATLRQIAGEQGLVARLGGGAFAVCMENSVDNLQKLQSCKVFDNGSVHMSFPITMHFGIRIANAEIGLTVALDQASLCMDNNISSVQNTFTAFTEKNVEDTHLEAEITSLMQQALKDGEFKIWFQPQYTAANGELVGAEVLCRWIKEDGTIISPTVFIPIAEKNGFIRTLDEEIWTNVFAAVRSWLDIGIDPVPVSVNISRVSLETDKIYYIIKRLKERYNIPEKYIHFEITESASITTQGVLNSRIQKIRELGFRIAMDDFGSGYSSLNSLKDMPIDILKLDIGFMRGDDSLNRGGTILNYVVRMAQGLEYITVAEGVETSEQADFLRSIGVNVFQGFLYAKPMPEEEFVEILKKSKERTSVLRPRTFGQIDVRRFLSPDSPESLMFEDFTGPAAIYEFDDKSKSFQLIRANRKYLSLFEMDSLSFAEVRKNLKKLVGKEPFGYMLKQIEQSISDKQEVIFNVEMRTYETNTPVWVKIHMWEISANENKHSFYMLLEDITNEKLTESTLEIANTQLGMMMENSQIGMCLMHIDVDLKRLVTGLSLHVLRVNKTFLEISGFTEEEVLGWTSKEALAVIHPNDVLGFKVKMAKALLGKFKNAFTYDYRAIKSDGTYALVRIIATGVQQPDKSFMVITNYIILDI</sequence>
<accession>A0A1I3M4V6</accession>
<dbReference type="SUPFAM" id="SSF53920">
    <property type="entry name" value="Fe-only hydrogenase"/>
    <property type="match status" value="1"/>
</dbReference>
<dbReference type="Gene3D" id="3.30.70.20">
    <property type="match status" value="1"/>
</dbReference>
<dbReference type="PROSITE" id="PS51379">
    <property type="entry name" value="4FE4S_FER_2"/>
    <property type="match status" value="2"/>
</dbReference>
<feature type="domain" description="4Fe-4S ferredoxin-type" evidence="8">
    <location>
        <begin position="6"/>
        <end position="37"/>
    </location>
</feature>
<evidence type="ECO:0000259" key="6">
    <source>
        <dbReference type="PROSITE" id="PS50883"/>
    </source>
</evidence>
<gene>
    <name evidence="10" type="ORF">SAMN04487775_10848</name>
</gene>
<dbReference type="CDD" id="cd00130">
    <property type="entry name" value="PAS"/>
    <property type="match status" value="1"/>
</dbReference>
<keyword evidence="3" id="KW-0408">Iron</keyword>
<dbReference type="Pfam" id="PF00990">
    <property type="entry name" value="GGDEF"/>
    <property type="match status" value="1"/>
</dbReference>
<dbReference type="Gene3D" id="3.20.20.450">
    <property type="entry name" value="EAL domain"/>
    <property type="match status" value="1"/>
</dbReference>
<dbReference type="InterPro" id="IPR043128">
    <property type="entry name" value="Rev_trsase/Diguanyl_cyclase"/>
</dbReference>
<dbReference type="SUPFAM" id="SSF55785">
    <property type="entry name" value="PYP-like sensor domain (PAS domain)"/>
    <property type="match status" value="1"/>
</dbReference>
<dbReference type="Gene3D" id="3.40.950.10">
    <property type="entry name" value="Fe-only Hydrogenase (Larger Subunit), Chain L, domain 3"/>
    <property type="match status" value="1"/>
</dbReference>
<dbReference type="InterPro" id="IPR050706">
    <property type="entry name" value="Cyclic-di-GMP_PDE-like"/>
</dbReference>
<dbReference type="RefSeq" id="WP_074932629.1">
    <property type="nucleotide sequence ID" value="NZ_FORI01000008.1"/>
</dbReference>
<dbReference type="InterPro" id="IPR004108">
    <property type="entry name" value="Fe_hydrogenase_lsu_C"/>
</dbReference>
<dbReference type="GO" id="GO:0046872">
    <property type="term" value="F:metal ion binding"/>
    <property type="evidence" value="ECO:0007669"/>
    <property type="project" value="UniProtKB-KW"/>
</dbReference>
<dbReference type="Gene3D" id="1.10.15.40">
    <property type="entry name" value="Electron transport complex subunit B, putative Fe-S cluster"/>
    <property type="match status" value="1"/>
</dbReference>
<reference evidence="11" key="1">
    <citation type="submission" date="2016-10" db="EMBL/GenBank/DDBJ databases">
        <authorList>
            <person name="Varghese N."/>
            <person name="Submissions S."/>
        </authorList>
    </citation>
    <scope>NUCLEOTIDE SEQUENCE [LARGE SCALE GENOMIC DNA]</scope>
    <source>
        <strain evidence="11">XBD1002</strain>
    </source>
</reference>
<dbReference type="Gene3D" id="3.30.450.20">
    <property type="entry name" value="PAS domain"/>
    <property type="match status" value="2"/>
</dbReference>
<feature type="domain" description="GGDEF" evidence="7">
    <location>
        <begin position="470"/>
        <end position="596"/>
    </location>
</feature>
<dbReference type="GO" id="GO:0051539">
    <property type="term" value="F:4 iron, 4 sulfur cluster binding"/>
    <property type="evidence" value="ECO:0007669"/>
    <property type="project" value="UniProtKB-KW"/>
</dbReference>
<dbReference type="InterPro" id="IPR000160">
    <property type="entry name" value="GGDEF_dom"/>
</dbReference>
<dbReference type="InterPro" id="IPR017896">
    <property type="entry name" value="4Fe4S_Fe-S-bd"/>
</dbReference>
<dbReference type="InterPro" id="IPR035965">
    <property type="entry name" value="PAS-like_dom_sf"/>
</dbReference>
<organism evidence="10 11">
    <name type="scientific">Treponema bryantii</name>
    <dbReference type="NCBI Taxonomy" id="163"/>
    <lineage>
        <taxon>Bacteria</taxon>
        <taxon>Pseudomonadati</taxon>
        <taxon>Spirochaetota</taxon>
        <taxon>Spirochaetia</taxon>
        <taxon>Spirochaetales</taxon>
        <taxon>Treponemataceae</taxon>
        <taxon>Treponema</taxon>
    </lineage>
</organism>
<evidence type="ECO:0000313" key="11">
    <source>
        <dbReference type="Proteomes" id="UP000182737"/>
    </source>
</evidence>
<dbReference type="SMART" id="SM00267">
    <property type="entry name" value="GGDEF"/>
    <property type="match status" value="1"/>
</dbReference>
<evidence type="ECO:0000256" key="3">
    <source>
        <dbReference type="ARBA" id="ARBA00023004"/>
    </source>
</evidence>
<dbReference type="InterPro" id="IPR009016">
    <property type="entry name" value="Fe_hydrogenase"/>
</dbReference>
<dbReference type="SUPFAM" id="SSF55073">
    <property type="entry name" value="Nucleotide cyclase"/>
    <property type="match status" value="1"/>
</dbReference>
<evidence type="ECO:0000313" key="10">
    <source>
        <dbReference type="EMBL" id="SFI92002.1"/>
    </source>
</evidence>
<evidence type="ECO:0000259" key="8">
    <source>
        <dbReference type="PROSITE" id="PS51379"/>
    </source>
</evidence>
<feature type="domain" description="PAS" evidence="5">
    <location>
        <begin position="1049"/>
        <end position="1098"/>
    </location>
</feature>
<dbReference type="Pfam" id="PF04060">
    <property type="entry name" value="FeS"/>
    <property type="match status" value="1"/>
</dbReference>
<evidence type="ECO:0000259" key="5">
    <source>
        <dbReference type="PROSITE" id="PS50112"/>
    </source>
</evidence>
<dbReference type="InterPro" id="IPR035919">
    <property type="entry name" value="EAL_sf"/>
</dbReference>
<proteinExistence type="predicted"/>
<dbReference type="PROSITE" id="PS51656">
    <property type="entry name" value="4FE4S"/>
    <property type="match status" value="1"/>
</dbReference>
<dbReference type="PANTHER" id="PTHR33121:SF15">
    <property type="entry name" value="BLUE LIGHT- AND TEMPERATURE-REGULATED ANTIREPRESSOR BLUF"/>
    <property type="match status" value="1"/>
</dbReference>
<dbReference type="PROSITE" id="PS50887">
    <property type="entry name" value="GGDEF"/>
    <property type="match status" value="1"/>
</dbReference>
<dbReference type="InterPro" id="IPR007202">
    <property type="entry name" value="4Fe-4S_dom"/>
</dbReference>
<dbReference type="InterPro" id="IPR000014">
    <property type="entry name" value="PAS"/>
</dbReference>
<dbReference type="EMBL" id="FORI01000008">
    <property type="protein sequence ID" value="SFI92002.1"/>
    <property type="molecule type" value="Genomic_DNA"/>
</dbReference>
<dbReference type="InterPro" id="IPR013655">
    <property type="entry name" value="PAS_fold_3"/>
</dbReference>
<evidence type="ECO:0000256" key="4">
    <source>
        <dbReference type="ARBA" id="ARBA00023014"/>
    </source>
</evidence>
<dbReference type="CDD" id="cd01949">
    <property type="entry name" value="GGDEF"/>
    <property type="match status" value="1"/>
</dbReference>
<dbReference type="SUPFAM" id="SSF54862">
    <property type="entry name" value="4Fe-4S ferredoxins"/>
    <property type="match status" value="1"/>
</dbReference>
<dbReference type="SMART" id="SM00052">
    <property type="entry name" value="EAL"/>
    <property type="match status" value="1"/>
</dbReference>
<evidence type="ECO:0000256" key="2">
    <source>
        <dbReference type="ARBA" id="ARBA00022723"/>
    </source>
</evidence>
<dbReference type="Proteomes" id="UP000182737">
    <property type="component" value="Unassembled WGS sequence"/>
</dbReference>
<dbReference type="Gene3D" id="3.30.70.270">
    <property type="match status" value="1"/>
</dbReference>
<feature type="domain" description="4Fe-4S ferredoxin-type" evidence="8">
    <location>
        <begin position="40"/>
        <end position="69"/>
    </location>
</feature>
<dbReference type="SUPFAM" id="SSF141868">
    <property type="entry name" value="EAL domain-like"/>
    <property type="match status" value="1"/>
</dbReference>
<keyword evidence="2" id="KW-0479">Metal-binding</keyword>
<evidence type="ECO:0000259" key="9">
    <source>
        <dbReference type="PROSITE" id="PS51656"/>
    </source>
</evidence>
<evidence type="ECO:0000256" key="1">
    <source>
        <dbReference type="ARBA" id="ARBA00022485"/>
    </source>
</evidence>
<name>A0A1I3M4V6_9SPIR</name>
<dbReference type="PANTHER" id="PTHR33121">
    <property type="entry name" value="CYCLIC DI-GMP PHOSPHODIESTERASE PDEF"/>
    <property type="match status" value="1"/>
</dbReference>
<dbReference type="PROSITE" id="PS50883">
    <property type="entry name" value="EAL"/>
    <property type="match status" value="1"/>
</dbReference>
<dbReference type="Pfam" id="PF13426">
    <property type="entry name" value="PAS_9"/>
    <property type="match status" value="1"/>
</dbReference>
<feature type="domain" description="EAL" evidence="6">
    <location>
        <begin position="605"/>
        <end position="859"/>
    </location>
</feature>
<protein>
    <submittedName>
        <fullName evidence="10">Diguanylate cyclase (GGDEF) domain-containing protein</fullName>
    </submittedName>
</protein>
<dbReference type="PROSITE" id="PS50112">
    <property type="entry name" value="PAS"/>
    <property type="match status" value="1"/>
</dbReference>
<dbReference type="AlphaFoldDB" id="A0A1I3M4V6"/>
<dbReference type="Pfam" id="PF08447">
    <property type="entry name" value="PAS_3"/>
    <property type="match status" value="1"/>
</dbReference>
<dbReference type="OrthoDB" id="366324at2"/>
<dbReference type="Pfam" id="PF02906">
    <property type="entry name" value="Fe_hyd_lg_C"/>
    <property type="match status" value="1"/>
</dbReference>
<keyword evidence="11" id="KW-1185">Reference proteome</keyword>
<keyword evidence="1" id="KW-0004">4Fe-4S</keyword>
<dbReference type="InterPro" id="IPR029787">
    <property type="entry name" value="Nucleotide_cyclase"/>
</dbReference>
<evidence type="ECO:0000259" key="7">
    <source>
        <dbReference type="PROSITE" id="PS50887"/>
    </source>
</evidence>
<feature type="domain" description="4Fe-4S" evidence="9">
    <location>
        <begin position="385"/>
        <end position="447"/>
    </location>
</feature>
<dbReference type="Pfam" id="PF12838">
    <property type="entry name" value="Fer4_7"/>
    <property type="match status" value="1"/>
</dbReference>